<protein>
    <recommendedName>
        <fullName evidence="1">Arc-like DNA binding domain-containing protein</fullName>
    </recommendedName>
</protein>
<proteinExistence type="predicted"/>
<dbReference type="Pfam" id="PF03869">
    <property type="entry name" value="Arc"/>
    <property type="match status" value="1"/>
</dbReference>
<feature type="domain" description="Arc-like DNA binding" evidence="1">
    <location>
        <begin position="8"/>
        <end position="47"/>
    </location>
</feature>
<evidence type="ECO:0000259" key="1">
    <source>
        <dbReference type="Pfam" id="PF03869"/>
    </source>
</evidence>
<name>A0A2D0KCN1_9GAMM</name>
<keyword evidence="3" id="KW-1185">Reference proteome</keyword>
<dbReference type="SUPFAM" id="SSF47598">
    <property type="entry name" value="Ribbon-helix-helix"/>
    <property type="match status" value="1"/>
</dbReference>
<dbReference type="InterPro" id="IPR013321">
    <property type="entry name" value="Arc_rbn_hlx_hlx"/>
</dbReference>
<dbReference type="EMBL" id="NJAK01000001">
    <property type="protein sequence ID" value="PHM61173.1"/>
    <property type="molecule type" value="Genomic_DNA"/>
</dbReference>
<dbReference type="InterPro" id="IPR005569">
    <property type="entry name" value="Arc_DNA-bd_dom"/>
</dbReference>
<dbReference type="Proteomes" id="UP000222168">
    <property type="component" value="Unassembled WGS sequence"/>
</dbReference>
<dbReference type="Gene3D" id="1.10.1220.10">
    <property type="entry name" value="Met repressor-like"/>
    <property type="match status" value="1"/>
</dbReference>
<dbReference type="AlphaFoldDB" id="A0A2D0KCN1"/>
<sequence length="102" mass="11592">MAKYPSQMQDKFNLRFPDGMRDAIAERAKKNGRSMNSEIIQILQDALDTGVSQIDLNMSPEDAQATLEDGIEEFKRLLTQKQEEILNTARVVAKLVSHKKDK</sequence>
<reference evidence="2 3" key="1">
    <citation type="journal article" date="2017" name="Nat. Microbiol.">
        <title>Natural product diversity associated with the nematode symbionts Photorhabdus and Xenorhabdus.</title>
        <authorList>
            <person name="Tobias N.J."/>
            <person name="Wolff H."/>
            <person name="Djahanschiri B."/>
            <person name="Grundmann F."/>
            <person name="Kronenwerth M."/>
            <person name="Shi Y.M."/>
            <person name="Simonyi S."/>
            <person name="Grun P."/>
            <person name="Shapiro-Ilan D."/>
            <person name="Pidot S.J."/>
            <person name="Stinear T.P."/>
            <person name="Ebersberger I."/>
            <person name="Bode H.B."/>
        </authorList>
    </citation>
    <scope>NUCLEOTIDE SEQUENCE [LARGE SCALE GENOMIC DNA]</scope>
    <source>
        <strain evidence="2 3">DSM 22670</strain>
    </source>
</reference>
<dbReference type="RefSeq" id="WP_244185878.1">
    <property type="nucleotide sequence ID" value="NZ_NJAK01000001.1"/>
</dbReference>
<accession>A0A2D0KCN1</accession>
<organism evidence="2 3">
    <name type="scientific">Xenorhabdus ishibashii</name>
    <dbReference type="NCBI Taxonomy" id="1034471"/>
    <lineage>
        <taxon>Bacteria</taxon>
        <taxon>Pseudomonadati</taxon>
        <taxon>Pseudomonadota</taxon>
        <taxon>Gammaproteobacteria</taxon>
        <taxon>Enterobacterales</taxon>
        <taxon>Morganellaceae</taxon>
        <taxon>Xenorhabdus</taxon>
    </lineage>
</organism>
<dbReference type="GO" id="GO:0043565">
    <property type="term" value="F:sequence-specific DNA binding"/>
    <property type="evidence" value="ECO:0007669"/>
    <property type="project" value="UniProtKB-ARBA"/>
</dbReference>
<dbReference type="GO" id="GO:0006355">
    <property type="term" value="P:regulation of DNA-templated transcription"/>
    <property type="evidence" value="ECO:0007669"/>
    <property type="project" value="InterPro"/>
</dbReference>
<evidence type="ECO:0000313" key="2">
    <source>
        <dbReference type="EMBL" id="PHM61173.1"/>
    </source>
</evidence>
<dbReference type="InterPro" id="IPR010985">
    <property type="entry name" value="Ribbon_hlx_hlx"/>
</dbReference>
<gene>
    <name evidence="2" type="ORF">Xish_00294</name>
</gene>
<comment type="caution">
    <text evidence="2">The sequence shown here is derived from an EMBL/GenBank/DDBJ whole genome shotgun (WGS) entry which is preliminary data.</text>
</comment>
<evidence type="ECO:0000313" key="3">
    <source>
        <dbReference type="Proteomes" id="UP000222168"/>
    </source>
</evidence>